<evidence type="ECO:0000259" key="2">
    <source>
        <dbReference type="Pfam" id="PF26604"/>
    </source>
</evidence>
<keyword evidence="4" id="KW-1185">Reference proteome</keyword>
<protein>
    <recommendedName>
        <fullName evidence="2">CBU-0592-like domain-containing protein</fullName>
    </recommendedName>
</protein>
<feature type="transmembrane region" description="Helical" evidence="1">
    <location>
        <begin position="54"/>
        <end position="77"/>
    </location>
</feature>
<dbReference type="Proteomes" id="UP000618591">
    <property type="component" value="Unassembled WGS sequence"/>
</dbReference>
<feature type="domain" description="CBU-0592-like" evidence="2">
    <location>
        <begin position="6"/>
        <end position="79"/>
    </location>
</feature>
<comment type="caution">
    <text evidence="3">The sequence shown here is derived from an EMBL/GenBank/DDBJ whole genome shotgun (WGS) entry which is preliminary data.</text>
</comment>
<proteinExistence type="predicted"/>
<keyword evidence="1" id="KW-1133">Transmembrane helix</keyword>
<gene>
    <name evidence="3" type="ORF">GCM10011395_26250</name>
</gene>
<dbReference type="RefSeq" id="WP_188448217.1">
    <property type="nucleotide sequence ID" value="NZ_BMDW01000017.1"/>
</dbReference>
<organism evidence="3 4">
    <name type="scientific">Sphingomonas psychrolutea</name>
    <dbReference type="NCBI Taxonomy" id="1259676"/>
    <lineage>
        <taxon>Bacteria</taxon>
        <taxon>Pseudomonadati</taxon>
        <taxon>Pseudomonadota</taxon>
        <taxon>Alphaproteobacteria</taxon>
        <taxon>Sphingomonadales</taxon>
        <taxon>Sphingomonadaceae</taxon>
        <taxon>Sphingomonas</taxon>
    </lineage>
</organism>
<dbReference type="Pfam" id="PF26604">
    <property type="entry name" value="CBU_0592"/>
    <property type="match status" value="1"/>
</dbReference>
<keyword evidence="1" id="KW-0472">Membrane</keyword>
<dbReference type="EMBL" id="BMDW01000017">
    <property type="protein sequence ID" value="GGA54584.1"/>
    <property type="molecule type" value="Genomic_DNA"/>
</dbReference>
<keyword evidence="1" id="KW-0812">Transmembrane</keyword>
<dbReference type="NCBIfam" id="NF047864">
    <property type="entry name" value="CBU_0592_membra"/>
    <property type="match status" value="1"/>
</dbReference>
<evidence type="ECO:0000313" key="4">
    <source>
        <dbReference type="Proteomes" id="UP000618591"/>
    </source>
</evidence>
<dbReference type="InterPro" id="IPR058058">
    <property type="entry name" value="CBU_0592-like"/>
</dbReference>
<sequence length="85" mass="8996">MTLAVEVIGWAAALLILASYLLVSTGKLSGQSATFQWMNVGGAAGFIVNSGWHAAWPSTTLNIAWAAIGLVTLWRIARGRIAPTR</sequence>
<name>A0ABQ1H104_9SPHN</name>
<evidence type="ECO:0000256" key="1">
    <source>
        <dbReference type="SAM" id="Phobius"/>
    </source>
</evidence>
<accession>A0ABQ1H104</accession>
<evidence type="ECO:0000313" key="3">
    <source>
        <dbReference type="EMBL" id="GGA54584.1"/>
    </source>
</evidence>
<reference evidence="4" key="1">
    <citation type="journal article" date="2019" name="Int. J. Syst. Evol. Microbiol.">
        <title>The Global Catalogue of Microorganisms (GCM) 10K type strain sequencing project: providing services to taxonomists for standard genome sequencing and annotation.</title>
        <authorList>
            <consortium name="The Broad Institute Genomics Platform"/>
            <consortium name="The Broad Institute Genome Sequencing Center for Infectious Disease"/>
            <person name="Wu L."/>
            <person name="Ma J."/>
        </authorList>
    </citation>
    <scope>NUCLEOTIDE SEQUENCE [LARGE SCALE GENOMIC DNA]</scope>
    <source>
        <strain evidence="4">CGMCC 1.10106</strain>
    </source>
</reference>